<dbReference type="GO" id="GO:0005634">
    <property type="term" value="C:nucleus"/>
    <property type="evidence" value="ECO:0007669"/>
    <property type="project" value="UniProtKB-SubCell"/>
</dbReference>
<feature type="region of interest" description="Disordered" evidence="7">
    <location>
        <begin position="181"/>
        <end position="221"/>
    </location>
</feature>
<evidence type="ECO:0000313" key="10">
    <source>
        <dbReference type="Proteomes" id="UP000467841"/>
    </source>
</evidence>
<comment type="caution">
    <text evidence="9">The sequence shown here is derived from an EMBL/GenBank/DDBJ whole genome shotgun (WGS) entry which is preliminary data.</text>
</comment>
<feature type="region of interest" description="Disordered" evidence="7">
    <location>
        <begin position="424"/>
        <end position="473"/>
    </location>
</feature>
<reference evidence="9" key="1">
    <citation type="submission" date="2020-01" db="EMBL/GenBank/DDBJ databases">
        <authorList>
            <person name="Mishra B."/>
        </authorList>
    </citation>
    <scope>NUCLEOTIDE SEQUENCE [LARGE SCALE GENOMIC DNA]</scope>
</reference>
<evidence type="ECO:0000256" key="2">
    <source>
        <dbReference type="ARBA" id="ARBA00022737"/>
    </source>
</evidence>
<dbReference type="Pfam" id="PF02362">
    <property type="entry name" value="B3"/>
    <property type="match status" value="5"/>
</dbReference>
<dbReference type="EMBL" id="CACVBM020001163">
    <property type="protein sequence ID" value="CAA7036268.1"/>
    <property type="molecule type" value="Genomic_DNA"/>
</dbReference>
<name>A0A6D2JHC3_9BRAS</name>
<dbReference type="SMART" id="SM01019">
    <property type="entry name" value="B3"/>
    <property type="match status" value="5"/>
</dbReference>
<evidence type="ECO:0000256" key="4">
    <source>
        <dbReference type="ARBA" id="ARBA00023125"/>
    </source>
</evidence>
<evidence type="ECO:0000256" key="7">
    <source>
        <dbReference type="SAM" id="MobiDB-lite"/>
    </source>
</evidence>
<keyword evidence="3" id="KW-0805">Transcription regulation</keyword>
<dbReference type="InterPro" id="IPR003340">
    <property type="entry name" value="B3_DNA-bd"/>
</dbReference>
<feature type="domain" description="TF-B3" evidence="8">
    <location>
        <begin position="75"/>
        <end position="168"/>
    </location>
</feature>
<evidence type="ECO:0000256" key="5">
    <source>
        <dbReference type="ARBA" id="ARBA00023163"/>
    </source>
</evidence>
<comment type="subcellular location">
    <subcellularLocation>
        <location evidence="1">Nucleus</location>
    </subcellularLocation>
</comment>
<dbReference type="InterPro" id="IPR039218">
    <property type="entry name" value="REM_fam"/>
</dbReference>
<feature type="domain" description="TF-B3" evidence="8">
    <location>
        <begin position="221"/>
        <end position="318"/>
    </location>
</feature>
<dbReference type="OrthoDB" id="1109907at2759"/>
<dbReference type="Gene3D" id="2.40.330.10">
    <property type="entry name" value="DNA-binding pseudobarrel domain"/>
    <property type="match status" value="5"/>
</dbReference>
<feature type="compositionally biased region" description="Basic and acidic residues" evidence="7">
    <location>
        <begin position="208"/>
        <end position="221"/>
    </location>
</feature>
<proteinExistence type="predicted"/>
<feature type="domain" description="TF-B3" evidence="8">
    <location>
        <begin position="667"/>
        <end position="763"/>
    </location>
</feature>
<keyword evidence="2" id="KW-0677">Repeat</keyword>
<keyword evidence="6" id="KW-0539">Nucleus</keyword>
<keyword evidence="10" id="KW-1185">Reference proteome</keyword>
<dbReference type="AlphaFoldDB" id="A0A6D2JHC3"/>
<evidence type="ECO:0000259" key="8">
    <source>
        <dbReference type="PROSITE" id="PS50863"/>
    </source>
</evidence>
<dbReference type="PROSITE" id="PS50863">
    <property type="entry name" value="B3"/>
    <property type="match status" value="5"/>
</dbReference>
<gene>
    <name evidence="9" type="ORF">MERR_LOCUS23503</name>
</gene>
<dbReference type="SUPFAM" id="SSF101936">
    <property type="entry name" value="DNA-binding pseudobarrel domain"/>
    <property type="match status" value="5"/>
</dbReference>
<feature type="domain" description="TF-B3" evidence="8">
    <location>
        <begin position="331"/>
        <end position="427"/>
    </location>
</feature>
<dbReference type="PANTHER" id="PTHR31674">
    <property type="entry name" value="B3 DOMAIN-CONTAINING PROTEIN REM-LIKE 3-RELATED"/>
    <property type="match status" value="1"/>
</dbReference>
<accession>A0A6D2JHC3</accession>
<organism evidence="9 10">
    <name type="scientific">Microthlaspi erraticum</name>
    <dbReference type="NCBI Taxonomy" id="1685480"/>
    <lineage>
        <taxon>Eukaryota</taxon>
        <taxon>Viridiplantae</taxon>
        <taxon>Streptophyta</taxon>
        <taxon>Embryophyta</taxon>
        <taxon>Tracheophyta</taxon>
        <taxon>Spermatophyta</taxon>
        <taxon>Magnoliopsida</taxon>
        <taxon>eudicotyledons</taxon>
        <taxon>Gunneridae</taxon>
        <taxon>Pentapetalae</taxon>
        <taxon>rosids</taxon>
        <taxon>malvids</taxon>
        <taxon>Brassicales</taxon>
        <taxon>Brassicaceae</taxon>
        <taxon>Coluteocarpeae</taxon>
        <taxon>Microthlaspi</taxon>
    </lineage>
</organism>
<feature type="compositionally biased region" description="Basic and acidic residues" evidence="7">
    <location>
        <begin position="623"/>
        <end position="643"/>
    </location>
</feature>
<dbReference type="InterPro" id="IPR015300">
    <property type="entry name" value="DNA-bd_pseudobarrel_sf"/>
</dbReference>
<evidence type="ECO:0000256" key="6">
    <source>
        <dbReference type="ARBA" id="ARBA00023242"/>
    </source>
</evidence>
<dbReference type="FunFam" id="2.40.330.10:FF:000009">
    <property type="entry name" value="Transcriptional factor B3 family protein"/>
    <property type="match status" value="1"/>
</dbReference>
<keyword evidence="4" id="KW-0238">DNA-binding</keyword>
<evidence type="ECO:0000256" key="3">
    <source>
        <dbReference type="ARBA" id="ARBA00023015"/>
    </source>
</evidence>
<evidence type="ECO:0000256" key="1">
    <source>
        <dbReference type="ARBA" id="ARBA00004123"/>
    </source>
</evidence>
<feature type="region of interest" description="Disordered" evidence="7">
    <location>
        <begin position="615"/>
        <end position="643"/>
    </location>
</feature>
<dbReference type="CDD" id="cd10017">
    <property type="entry name" value="B3_DNA"/>
    <property type="match status" value="5"/>
</dbReference>
<dbReference type="GO" id="GO:0003677">
    <property type="term" value="F:DNA binding"/>
    <property type="evidence" value="ECO:0007669"/>
    <property type="project" value="UniProtKB-KW"/>
</dbReference>
<keyword evidence="5" id="KW-0804">Transcription</keyword>
<sequence>MHHKRSSISSPSLAALQDLILSTPPSMSIAPSSVASTSPNGFQSKSTSPINLKALISHISITPLSLRGHIEGSRMIHDIIEDICNYNFIFNIPVAFFSKYVEGRNDQNKTALLRSDASDETWTVKMDGLKLTDGWKDFAVAHDLRIGDITVFRHEGDLVFHVTALGPSCCEIQYTSSHNNINDTDDSDDQTNNIVTGNSSRTRVKKNPRTEKEDSSSDHSRFVANVSASSLNSDRLYLPQSFARPNGLHKMNGEKIVFENEQGRAWNLDLKHSEACMQTYARSGWRSFCADNGMKQGHYTFKLVQKSGPPIIRLCRAEDKPDSESESDQSCFDVSVTPSSLEADRLTLPRRFVTANGLDKEIGEIVLKNGWGGRWNLVLKHYESYKCTYIKRGWTNFCQVNGIKAGDSLMFQLVETGEKPVLSLCPSNREKTPLECPEGTDDVSPLSSDTSSEDDSRESQESEEESLGDKSVSEECLEVKKNKYCSRYRASSSYSQEDRPESDPESSLHHSFYVGVVTPSLEYDKLYFPRTFVAQNGLEKGCSEIVLKNERGRRWTLALRHYESIYQTFTGPGWTAFCRINKIKAGDPFMIKLVETGKMPVLTFYHYNIDKTPLECPEDSGDDSNRRQESEEESLGDKSVSEECLEMEKKKNFSRCRASSSYSQDQFVRLTLTPSVFKSYKLSLPRSFTRANGIHKPGKITLLSQDGVKQVVDLLQEESSGIIRFGKGWREFCEANGVKMYESFVLEFLREDEVSPVLKFCRKVNSV</sequence>
<dbReference type="Proteomes" id="UP000467841">
    <property type="component" value="Unassembled WGS sequence"/>
</dbReference>
<feature type="compositionally biased region" description="Acidic residues" evidence="7">
    <location>
        <begin position="451"/>
        <end position="466"/>
    </location>
</feature>
<dbReference type="PANTHER" id="PTHR31674:SF22">
    <property type="entry name" value="B3 DOMAIN-CONTAINING PROTEIN REM17"/>
    <property type="match status" value="1"/>
</dbReference>
<evidence type="ECO:0000313" key="9">
    <source>
        <dbReference type="EMBL" id="CAA7036268.1"/>
    </source>
</evidence>
<feature type="domain" description="TF-B3" evidence="8">
    <location>
        <begin position="511"/>
        <end position="607"/>
    </location>
</feature>
<protein>
    <recommendedName>
        <fullName evidence="8">TF-B3 domain-containing protein</fullName>
    </recommendedName>
</protein>